<evidence type="ECO:0000313" key="2">
    <source>
        <dbReference type="EMBL" id="KDQ49032.1"/>
    </source>
</evidence>
<sequence>MRRYTKPIGCPIREREIPPRNQSDPLLSPPGEVHHHTNPSNLRTLSNNLTDVTLISAI</sequence>
<feature type="region of interest" description="Disordered" evidence="1">
    <location>
        <begin position="1"/>
        <end position="44"/>
    </location>
</feature>
<organism evidence="2 3">
    <name type="scientific">Jaapia argillacea MUCL 33604</name>
    <dbReference type="NCBI Taxonomy" id="933084"/>
    <lineage>
        <taxon>Eukaryota</taxon>
        <taxon>Fungi</taxon>
        <taxon>Dikarya</taxon>
        <taxon>Basidiomycota</taxon>
        <taxon>Agaricomycotina</taxon>
        <taxon>Agaricomycetes</taxon>
        <taxon>Agaricomycetidae</taxon>
        <taxon>Jaapiales</taxon>
        <taxon>Jaapiaceae</taxon>
        <taxon>Jaapia</taxon>
    </lineage>
</organism>
<gene>
    <name evidence="2" type="ORF">JAAARDRAFT_43130</name>
</gene>
<proteinExistence type="predicted"/>
<dbReference type="HOGENOM" id="CLU_2979397_0_0_1"/>
<dbReference type="AlphaFoldDB" id="A0A067PDD6"/>
<dbReference type="Proteomes" id="UP000027265">
    <property type="component" value="Unassembled WGS sequence"/>
</dbReference>
<accession>A0A067PDD6</accession>
<name>A0A067PDD6_9AGAM</name>
<reference evidence="3" key="1">
    <citation type="journal article" date="2014" name="Proc. Natl. Acad. Sci. U.S.A.">
        <title>Extensive sampling of basidiomycete genomes demonstrates inadequacy of the white-rot/brown-rot paradigm for wood decay fungi.</title>
        <authorList>
            <person name="Riley R."/>
            <person name="Salamov A.A."/>
            <person name="Brown D.W."/>
            <person name="Nagy L.G."/>
            <person name="Floudas D."/>
            <person name="Held B.W."/>
            <person name="Levasseur A."/>
            <person name="Lombard V."/>
            <person name="Morin E."/>
            <person name="Otillar R."/>
            <person name="Lindquist E.A."/>
            <person name="Sun H."/>
            <person name="LaButti K.M."/>
            <person name="Schmutz J."/>
            <person name="Jabbour D."/>
            <person name="Luo H."/>
            <person name="Baker S.E."/>
            <person name="Pisabarro A.G."/>
            <person name="Walton J.D."/>
            <person name="Blanchette R.A."/>
            <person name="Henrissat B."/>
            <person name="Martin F."/>
            <person name="Cullen D."/>
            <person name="Hibbett D.S."/>
            <person name="Grigoriev I.V."/>
        </authorList>
    </citation>
    <scope>NUCLEOTIDE SEQUENCE [LARGE SCALE GENOMIC DNA]</scope>
    <source>
        <strain evidence="3">MUCL 33604</strain>
    </source>
</reference>
<evidence type="ECO:0000313" key="3">
    <source>
        <dbReference type="Proteomes" id="UP000027265"/>
    </source>
</evidence>
<dbReference type="EMBL" id="KL197844">
    <property type="protein sequence ID" value="KDQ49032.1"/>
    <property type="molecule type" value="Genomic_DNA"/>
</dbReference>
<keyword evidence="3" id="KW-1185">Reference proteome</keyword>
<dbReference type="InParanoid" id="A0A067PDD6"/>
<protein>
    <submittedName>
        <fullName evidence="2">Uncharacterized protein</fullName>
    </submittedName>
</protein>
<evidence type="ECO:0000256" key="1">
    <source>
        <dbReference type="SAM" id="MobiDB-lite"/>
    </source>
</evidence>